<feature type="non-terminal residue" evidence="2">
    <location>
        <position position="1"/>
    </location>
</feature>
<protein>
    <submittedName>
        <fullName evidence="2">Uncharacterized protein</fullName>
    </submittedName>
</protein>
<evidence type="ECO:0000256" key="1">
    <source>
        <dbReference type="SAM" id="MobiDB-lite"/>
    </source>
</evidence>
<organism evidence="2 3">
    <name type="scientific">Iphiclides podalirius</name>
    <name type="common">scarce swallowtail</name>
    <dbReference type="NCBI Taxonomy" id="110791"/>
    <lineage>
        <taxon>Eukaryota</taxon>
        <taxon>Metazoa</taxon>
        <taxon>Ecdysozoa</taxon>
        <taxon>Arthropoda</taxon>
        <taxon>Hexapoda</taxon>
        <taxon>Insecta</taxon>
        <taxon>Pterygota</taxon>
        <taxon>Neoptera</taxon>
        <taxon>Endopterygota</taxon>
        <taxon>Lepidoptera</taxon>
        <taxon>Glossata</taxon>
        <taxon>Ditrysia</taxon>
        <taxon>Papilionoidea</taxon>
        <taxon>Papilionidae</taxon>
        <taxon>Papilioninae</taxon>
        <taxon>Iphiclides</taxon>
    </lineage>
</organism>
<sequence>MMTREYQGTMAGRRRRGRVAPANECRAGRAERSPDEMGLGSKWRPSRSPVSVWVRECAAQAQRGTSELFAR</sequence>
<name>A0ABN8I0U0_9NEOP</name>
<feature type="region of interest" description="Disordered" evidence="1">
    <location>
        <begin position="1"/>
        <end position="46"/>
    </location>
</feature>
<evidence type="ECO:0000313" key="2">
    <source>
        <dbReference type="EMBL" id="CAH2044702.1"/>
    </source>
</evidence>
<proteinExistence type="predicted"/>
<accession>A0ABN8I0U0</accession>
<keyword evidence="3" id="KW-1185">Reference proteome</keyword>
<evidence type="ECO:0000313" key="3">
    <source>
        <dbReference type="Proteomes" id="UP000837857"/>
    </source>
</evidence>
<reference evidence="2" key="1">
    <citation type="submission" date="2022-03" db="EMBL/GenBank/DDBJ databases">
        <authorList>
            <person name="Martin H S."/>
        </authorList>
    </citation>
    <scope>NUCLEOTIDE SEQUENCE</scope>
</reference>
<gene>
    <name evidence="2" type="ORF">IPOD504_LOCUS4745</name>
</gene>
<dbReference type="Proteomes" id="UP000837857">
    <property type="component" value="Chromosome 16"/>
</dbReference>
<dbReference type="EMBL" id="OW152828">
    <property type="protein sequence ID" value="CAH2044702.1"/>
    <property type="molecule type" value="Genomic_DNA"/>
</dbReference>
<feature type="compositionally biased region" description="Basic and acidic residues" evidence="1">
    <location>
        <begin position="26"/>
        <end position="35"/>
    </location>
</feature>